<evidence type="ECO:0000256" key="6">
    <source>
        <dbReference type="ARBA" id="ARBA00023316"/>
    </source>
</evidence>
<dbReference type="EMBL" id="VFQC01000002">
    <property type="protein sequence ID" value="TQN28417.1"/>
    <property type="molecule type" value="Genomic_DNA"/>
</dbReference>
<accession>A0A543N9D4</accession>
<feature type="domain" description="L,D-TPase catalytic" evidence="10">
    <location>
        <begin position="264"/>
        <end position="391"/>
    </location>
</feature>
<comment type="pathway">
    <text evidence="1 7">Cell wall biogenesis; peptidoglycan biosynthesis.</text>
</comment>
<evidence type="ECO:0000256" key="5">
    <source>
        <dbReference type="ARBA" id="ARBA00023315"/>
    </source>
</evidence>
<dbReference type="Gene3D" id="2.60.40.3710">
    <property type="match status" value="1"/>
</dbReference>
<keyword evidence="2" id="KW-0808">Transferase</keyword>
<feature type="region of interest" description="Disordered" evidence="8">
    <location>
        <begin position="77"/>
        <end position="122"/>
    </location>
</feature>
<feature type="active site" description="Nucleophile" evidence="7">
    <location>
        <position position="367"/>
    </location>
</feature>
<dbReference type="Gene3D" id="2.60.40.3780">
    <property type="match status" value="1"/>
</dbReference>
<dbReference type="GO" id="GO:0005576">
    <property type="term" value="C:extracellular region"/>
    <property type="evidence" value="ECO:0007669"/>
    <property type="project" value="TreeGrafter"/>
</dbReference>
<dbReference type="Proteomes" id="UP000317422">
    <property type="component" value="Unassembled WGS sequence"/>
</dbReference>
<dbReference type="GO" id="GO:0071972">
    <property type="term" value="F:peptidoglycan L,D-transpeptidase activity"/>
    <property type="evidence" value="ECO:0007669"/>
    <property type="project" value="TreeGrafter"/>
</dbReference>
<evidence type="ECO:0000256" key="8">
    <source>
        <dbReference type="SAM" id="MobiDB-lite"/>
    </source>
</evidence>
<dbReference type="GO" id="GO:0071555">
    <property type="term" value="P:cell wall organization"/>
    <property type="evidence" value="ECO:0007669"/>
    <property type="project" value="UniProtKB-UniRule"/>
</dbReference>
<feature type="chain" id="PRO_5021964742" evidence="9">
    <location>
        <begin position="33"/>
        <end position="438"/>
    </location>
</feature>
<dbReference type="InterPro" id="IPR038063">
    <property type="entry name" value="Transpep_catalytic_dom"/>
</dbReference>
<dbReference type="InterPro" id="IPR050979">
    <property type="entry name" value="LD-transpeptidase"/>
</dbReference>
<dbReference type="PANTHER" id="PTHR30582">
    <property type="entry name" value="L,D-TRANSPEPTIDASE"/>
    <property type="match status" value="1"/>
</dbReference>
<dbReference type="PROSITE" id="PS52029">
    <property type="entry name" value="LD_TPASE"/>
    <property type="match status" value="1"/>
</dbReference>
<evidence type="ECO:0000256" key="3">
    <source>
        <dbReference type="ARBA" id="ARBA00022960"/>
    </source>
</evidence>
<evidence type="ECO:0000256" key="4">
    <source>
        <dbReference type="ARBA" id="ARBA00022984"/>
    </source>
</evidence>
<dbReference type="Pfam" id="PF03734">
    <property type="entry name" value="YkuD"/>
    <property type="match status" value="1"/>
</dbReference>
<organism evidence="11 12">
    <name type="scientific">Haloactinospora alba</name>
    <dbReference type="NCBI Taxonomy" id="405555"/>
    <lineage>
        <taxon>Bacteria</taxon>
        <taxon>Bacillati</taxon>
        <taxon>Actinomycetota</taxon>
        <taxon>Actinomycetes</taxon>
        <taxon>Streptosporangiales</taxon>
        <taxon>Nocardiopsidaceae</taxon>
        <taxon>Haloactinospora</taxon>
    </lineage>
</organism>
<dbReference type="AlphaFoldDB" id="A0A543N9D4"/>
<gene>
    <name evidence="11" type="ORF">FHX37_3761</name>
</gene>
<dbReference type="InterPro" id="IPR041280">
    <property type="entry name" value="Big_10"/>
</dbReference>
<feature type="region of interest" description="Disordered" evidence="8">
    <location>
        <begin position="416"/>
        <end position="438"/>
    </location>
</feature>
<evidence type="ECO:0000313" key="11">
    <source>
        <dbReference type="EMBL" id="TQN28417.1"/>
    </source>
</evidence>
<evidence type="ECO:0000256" key="7">
    <source>
        <dbReference type="PROSITE-ProRule" id="PRU01373"/>
    </source>
</evidence>
<evidence type="ECO:0000256" key="9">
    <source>
        <dbReference type="SAM" id="SignalP"/>
    </source>
</evidence>
<dbReference type="GO" id="GO:0016746">
    <property type="term" value="F:acyltransferase activity"/>
    <property type="evidence" value="ECO:0007669"/>
    <property type="project" value="UniProtKB-KW"/>
</dbReference>
<sequence>MDGTPLLPKHRRLGTAVAMSSLLLVGACSTSATNTAGEDAGAEAGVSITPEDGSSEVAPDAPITVQADNGTVTEVTVDQEPAGKDSAGSDDQRDDGDRELDALTGTFNDDKSEWASDWTMTPGNTVTVTATAETPEGGTAEVVSEFTTRQAPEGQRLELESNLPNSGETVGVGMPLIVNFDRPVENRAEVAAAMEVTSEKPAKGAWNWFRDRNGEYTKAVFRPEEYWEPHQEVTVDMHLAGVRAGEDVHGVKNHRLEFEVGRSQITRTSNDTHRMLVERDGEQIKDFPVSLGDGSEPEYRTTSGTHVVKSRRKDYTMDSSTVNIPEGSSDSYELEVEYAMRLTNSGIFAHHSPGNTSLGETNVSHGCINMSLEDSRWFYENSLLGDPYEVTGTTRELEVTNGWGYWQRSWDEWLENSAGGEADKTDEPGTPGSPFTEK</sequence>
<evidence type="ECO:0000259" key="10">
    <source>
        <dbReference type="PROSITE" id="PS52029"/>
    </source>
</evidence>
<keyword evidence="12" id="KW-1185">Reference proteome</keyword>
<keyword evidence="3 7" id="KW-0133">Cell shape</keyword>
<dbReference type="Gene3D" id="2.40.440.10">
    <property type="entry name" value="L,D-transpeptidase catalytic domain-like"/>
    <property type="match status" value="1"/>
</dbReference>
<proteinExistence type="predicted"/>
<dbReference type="GO" id="GO:0008360">
    <property type="term" value="P:regulation of cell shape"/>
    <property type="evidence" value="ECO:0007669"/>
    <property type="project" value="UniProtKB-UniRule"/>
</dbReference>
<keyword evidence="9" id="KW-0732">Signal</keyword>
<keyword evidence="4 7" id="KW-0573">Peptidoglycan synthesis</keyword>
<feature type="active site" description="Proton donor/acceptor" evidence="7">
    <location>
        <position position="350"/>
    </location>
</feature>
<dbReference type="Pfam" id="PF17964">
    <property type="entry name" value="Big_10"/>
    <property type="match status" value="1"/>
</dbReference>
<name>A0A543N9D4_9ACTN</name>
<dbReference type="CDD" id="cd13432">
    <property type="entry name" value="LDT_IgD_like_2"/>
    <property type="match status" value="1"/>
</dbReference>
<keyword evidence="6 7" id="KW-0961">Cell wall biogenesis/degradation</keyword>
<keyword evidence="11" id="KW-0449">Lipoprotein</keyword>
<dbReference type="CDD" id="cd16913">
    <property type="entry name" value="YkuD_like"/>
    <property type="match status" value="1"/>
</dbReference>
<feature type="signal peptide" evidence="9">
    <location>
        <begin position="1"/>
        <end position="32"/>
    </location>
</feature>
<feature type="region of interest" description="Disordered" evidence="8">
    <location>
        <begin position="35"/>
        <end position="58"/>
    </location>
</feature>
<dbReference type="SUPFAM" id="SSF141523">
    <property type="entry name" value="L,D-transpeptidase catalytic domain-like"/>
    <property type="match status" value="1"/>
</dbReference>
<evidence type="ECO:0000313" key="12">
    <source>
        <dbReference type="Proteomes" id="UP000317422"/>
    </source>
</evidence>
<protein>
    <submittedName>
        <fullName evidence="11">Lipoprotein-anchoring transpeptidase ErfK/SrfK</fullName>
    </submittedName>
</protein>
<reference evidence="11 12" key="1">
    <citation type="submission" date="2019-06" db="EMBL/GenBank/DDBJ databases">
        <title>Sequencing the genomes of 1000 actinobacteria strains.</title>
        <authorList>
            <person name="Klenk H.-P."/>
        </authorList>
    </citation>
    <scope>NUCLEOTIDE SEQUENCE [LARGE SCALE GENOMIC DNA]</scope>
    <source>
        <strain evidence="11 12">DSM 45015</strain>
    </source>
</reference>
<evidence type="ECO:0000256" key="2">
    <source>
        <dbReference type="ARBA" id="ARBA00022679"/>
    </source>
</evidence>
<dbReference type="GO" id="GO:0018104">
    <property type="term" value="P:peptidoglycan-protein cross-linking"/>
    <property type="evidence" value="ECO:0007669"/>
    <property type="project" value="TreeGrafter"/>
</dbReference>
<keyword evidence="5" id="KW-0012">Acyltransferase</keyword>
<evidence type="ECO:0000256" key="1">
    <source>
        <dbReference type="ARBA" id="ARBA00004752"/>
    </source>
</evidence>
<dbReference type="PANTHER" id="PTHR30582:SF2">
    <property type="entry name" value="L,D-TRANSPEPTIDASE YCIB-RELATED"/>
    <property type="match status" value="1"/>
</dbReference>
<comment type="caution">
    <text evidence="11">The sequence shown here is derived from an EMBL/GenBank/DDBJ whole genome shotgun (WGS) entry which is preliminary data.</text>
</comment>
<dbReference type="UniPathway" id="UPA00219"/>
<dbReference type="InterPro" id="IPR005490">
    <property type="entry name" value="LD_TPept_cat_dom"/>
</dbReference>